<evidence type="ECO:0000256" key="3">
    <source>
        <dbReference type="SAM" id="Phobius"/>
    </source>
</evidence>
<dbReference type="GO" id="GO:0006508">
    <property type="term" value="P:proteolysis"/>
    <property type="evidence" value="ECO:0007669"/>
    <property type="project" value="UniProtKB-KW"/>
</dbReference>
<dbReference type="InterPro" id="IPR001940">
    <property type="entry name" value="Peptidase_S1C"/>
</dbReference>
<dbReference type="Gene3D" id="2.30.42.10">
    <property type="match status" value="1"/>
</dbReference>
<dbReference type="InterPro" id="IPR051201">
    <property type="entry name" value="Chloro_Bact_Ser_Proteases"/>
</dbReference>
<dbReference type="SMART" id="SM00228">
    <property type="entry name" value="PDZ"/>
    <property type="match status" value="1"/>
</dbReference>
<dbReference type="InterPro" id="IPR009003">
    <property type="entry name" value="Peptidase_S1_PA"/>
</dbReference>
<feature type="transmembrane region" description="Helical" evidence="3">
    <location>
        <begin position="12"/>
        <end position="34"/>
    </location>
</feature>
<sequence length="381" mass="38970">MVEEHQNDRTALVARALAPALLAFALAFGAVLAWRLAPAIEVWIDGPPGVPRIVEARGDLAEEEAANIALFEAAQDGTVFISTTGAAGSAWGGGVEVPRGTGTGFIWDDRGHVVTNAHVLDGAARANVRLADGRTFDARLVGRDRRHDLAVLRIAPAAGLPDPLPLGTSADLRVGQRVFAIGNPFGLDFTLTTGIVSALDRELPGEGVLIRGLVQTDAAINPGNSGGPLLDSAGRVIGVNTAIYSPSGASAGIGFAVPADTVNRVVPQIVETGRYIPPVIGVEVDPRVDAMAARRGLTGTLVLGLAPGGPAEAAGLVPAETTPDGGLRIGTRILAVDGEEVAHAPDLLAALDDRRPGEEVVLLLDGPGGRREVAVTLAAGT</sequence>
<keyword evidence="3" id="KW-1133">Transmembrane helix</keyword>
<evidence type="ECO:0000256" key="1">
    <source>
        <dbReference type="ARBA" id="ARBA00022670"/>
    </source>
</evidence>
<evidence type="ECO:0000256" key="2">
    <source>
        <dbReference type="ARBA" id="ARBA00022801"/>
    </source>
</evidence>
<evidence type="ECO:0000259" key="4">
    <source>
        <dbReference type="PROSITE" id="PS50106"/>
    </source>
</evidence>
<name>A0A2T0X8C8_9RHOB</name>
<dbReference type="GO" id="GO:0004252">
    <property type="term" value="F:serine-type endopeptidase activity"/>
    <property type="evidence" value="ECO:0007669"/>
    <property type="project" value="InterPro"/>
</dbReference>
<dbReference type="SUPFAM" id="SSF50494">
    <property type="entry name" value="Trypsin-like serine proteases"/>
    <property type="match status" value="1"/>
</dbReference>
<organism evidence="5 6">
    <name type="scientific">Hasllibacter halocynthiae</name>
    <dbReference type="NCBI Taxonomy" id="595589"/>
    <lineage>
        <taxon>Bacteria</taxon>
        <taxon>Pseudomonadati</taxon>
        <taxon>Pseudomonadota</taxon>
        <taxon>Alphaproteobacteria</taxon>
        <taxon>Rhodobacterales</taxon>
        <taxon>Roseobacteraceae</taxon>
        <taxon>Hasllibacter</taxon>
    </lineage>
</organism>
<reference evidence="5 6" key="1">
    <citation type="submission" date="2018-03" db="EMBL/GenBank/DDBJ databases">
        <title>Genomic Encyclopedia of Archaeal and Bacterial Type Strains, Phase II (KMG-II): from individual species to whole genera.</title>
        <authorList>
            <person name="Goeker M."/>
        </authorList>
    </citation>
    <scope>NUCLEOTIDE SEQUENCE [LARGE SCALE GENOMIC DNA]</scope>
    <source>
        <strain evidence="5 6">DSM 29318</strain>
    </source>
</reference>
<evidence type="ECO:0000313" key="5">
    <source>
        <dbReference type="EMBL" id="PRY95177.1"/>
    </source>
</evidence>
<dbReference type="PANTHER" id="PTHR43343">
    <property type="entry name" value="PEPTIDASE S12"/>
    <property type="match status" value="1"/>
</dbReference>
<dbReference type="EMBL" id="PVTT01000001">
    <property type="protein sequence ID" value="PRY95177.1"/>
    <property type="molecule type" value="Genomic_DNA"/>
</dbReference>
<feature type="domain" description="PDZ" evidence="4">
    <location>
        <begin position="264"/>
        <end position="368"/>
    </location>
</feature>
<protein>
    <submittedName>
        <fullName evidence="5">DegP2 peptidase</fullName>
    </submittedName>
</protein>
<dbReference type="Gene3D" id="2.40.10.120">
    <property type="match status" value="1"/>
</dbReference>
<keyword evidence="2" id="KW-0378">Hydrolase</keyword>
<dbReference type="Pfam" id="PF13365">
    <property type="entry name" value="Trypsin_2"/>
    <property type="match status" value="1"/>
</dbReference>
<keyword evidence="6" id="KW-1185">Reference proteome</keyword>
<keyword evidence="1" id="KW-0645">Protease</keyword>
<gene>
    <name evidence="5" type="ORF">BCF33_0791</name>
</gene>
<proteinExistence type="predicted"/>
<dbReference type="PRINTS" id="PR00834">
    <property type="entry name" value="PROTEASES2C"/>
</dbReference>
<evidence type="ECO:0000313" key="6">
    <source>
        <dbReference type="Proteomes" id="UP000238801"/>
    </source>
</evidence>
<dbReference type="InterPro" id="IPR036034">
    <property type="entry name" value="PDZ_sf"/>
</dbReference>
<dbReference type="PROSITE" id="PS50106">
    <property type="entry name" value="PDZ"/>
    <property type="match status" value="1"/>
</dbReference>
<keyword evidence="3" id="KW-0812">Transmembrane</keyword>
<dbReference type="InterPro" id="IPR001478">
    <property type="entry name" value="PDZ"/>
</dbReference>
<dbReference type="PANTHER" id="PTHR43343:SF3">
    <property type="entry name" value="PROTEASE DO-LIKE 8, CHLOROPLASTIC"/>
    <property type="match status" value="1"/>
</dbReference>
<dbReference type="AlphaFoldDB" id="A0A2T0X8C8"/>
<dbReference type="Proteomes" id="UP000238801">
    <property type="component" value="Unassembled WGS sequence"/>
</dbReference>
<keyword evidence="3" id="KW-0472">Membrane</keyword>
<comment type="caution">
    <text evidence="5">The sequence shown here is derived from an EMBL/GenBank/DDBJ whole genome shotgun (WGS) entry which is preliminary data.</text>
</comment>
<accession>A0A2T0X8C8</accession>
<dbReference type="SUPFAM" id="SSF50156">
    <property type="entry name" value="PDZ domain-like"/>
    <property type="match status" value="1"/>
</dbReference>